<dbReference type="GO" id="GO:0008233">
    <property type="term" value="F:peptidase activity"/>
    <property type="evidence" value="ECO:0007669"/>
    <property type="project" value="UniProtKB-KW"/>
</dbReference>
<evidence type="ECO:0000256" key="1">
    <source>
        <dbReference type="SAM" id="MobiDB-lite"/>
    </source>
</evidence>
<reference evidence="2" key="1">
    <citation type="submission" date="2022-10" db="EMBL/GenBank/DDBJ databases">
        <authorList>
            <person name="Chen Y."/>
            <person name="Dougan E. K."/>
            <person name="Chan C."/>
            <person name="Rhodes N."/>
            <person name="Thang M."/>
        </authorList>
    </citation>
    <scope>NUCLEOTIDE SEQUENCE</scope>
</reference>
<dbReference type="GO" id="GO:0006508">
    <property type="term" value="P:proteolysis"/>
    <property type="evidence" value="ECO:0007669"/>
    <property type="project" value="UniProtKB-KW"/>
</dbReference>
<gene>
    <name evidence="2" type="ORF">C1SCF055_LOCUS38597</name>
</gene>
<dbReference type="OrthoDB" id="447122at2759"/>
<protein>
    <submittedName>
        <fullName evidence="3">Presequence protease 1, chloroplastic/mitochondrial</fullName>
    </submittedName>
</protein>
<keyword evidence="3" id="KW-0378">Hydrolase</keyword>
<organism evidence="2">
    <name type="scientific">Cladocopium goreaui</name>
    <dbReference type="NCBI Taxonomy" id="2562237"/>
    <lineage>
        <taxon>Eukaryota</taxon>
        <taxon>Sar</taxon>
        <taxon>Alveolata</taxon>
        <taxon>Dinophyceae</taxon>
        <taxon>Suessiales</taxon>
        <taxon>Symbiodiniaceae</taxon>
        <taxon>Cladocopium</taxon>
    </lineage>
</organism>
<dbReference type="EMBL" id="CAMXCT010005957">
    <property type="protein sequence ID" value="CAI4013640.1"/>
    <property type="molecule type" value="Genomic_DNA"/>
</dbReference>
<name>A0A9P1DNU8_9DINO</name>
<keyword evidence="4" id="KW-1185">Reference proteome</keyword>
<feature type="region of interest" description="Disordered" evidence="1">
    <location>
        <begin position="1"/>
        <end position="31"/>
    </location>
</feature>
<evidence type="ECO:0000313" key="2">
    <source>
        <dbReference type="EMBL" id="CAI4013640.1"/>
    </source>
</evidence>
<reference evidence="3 4" key="2">
    <citation type="submission" date="2024-05" db="EMBL/GenBank/DDBJ databases">
        <authorList>
            <person name="Chen Y."/>
            <person name="Shah S."/>
            <person name="Dougan E. K."/>
            <person name="Thang M."/>
            <person name="Chan C."/>
        </authorList>
    </citation>
    <scope>NUCLEOTIDE SEQUENCE [LARGE SCALE GENOMIC DNA]</scope>
</reference>
<dbReference type="EMBL" id="CAMXCT020005957">
    <property type="protein sequence ID" value="CAL1167015.1"/>
    <property type="molecule type" value="Genomic_DNA"/>
</dbReference>
<comment type="caution">
    <text evidence="2">The sequence shown here is derived from an EMBL/GenBank/DDBJ whole genome shotgun (WGS) entry which is preliminary data.</text>
</comment>
<proteinExistence type="predicted"/>
<dbReference type="Proteomes" id="UP001152797">
    <property type="component" value="Unassembled WGS sequence"/>
</dbReference>
<dbReference type="EMBL" id="CAMXCT030005957">
    <property type="protein sequence ID" value="CAL4800952.1"/>
    <property type="molecule type" value="Genomic_DNA"/>
</dbReference>
<accession>A0A9P1DNU8</accession>
<dbReference type="AlphaFoldDB" id="A0A9P1DNU8"/>
<feature type="compositionally biased region" description="Polar residues" evidence="1">
    <location>
        <begin position="18"/>
        <end position="31"/>
    </location>
</feature>
<evidence type="ECO:0000313" key="3">
    <source>
        <dbReference type="EMBL" id="CAL4800952.1"/>
    </source>
</evidence>
<keyword evidence="3" id="KW-0645">Protease</keyword>
<evidence type="ECO:0000313" key="4">
    <source>
        <dbReference type="Proteomes" id="UP001152797"/>
    </source>
</evidence>
<sequence length="731" mass="82742">MAQVCAVGGASAGHEGSLPSSEPHQSLDDSLSGWQNERLESKVLWCFLRSGWADSGEVKDHFVQLRIFRCGRSSNDHAVLFDGTFEPPVACKVLQQGRRQMIKLPLVDQRHFRSNKETIFLQPLSGGKRVSFQDLEGTHKEASNRIVLVPGSMDPRQQPNPSEIDSLFAAILSNMDAGQWDSARDGVLHLQRYLKLTSGRESRERGGWKYASDFVLDTVLFGDVVRSLQSDTDVMSKAHLYRDDIQWALHLRADSSPQFSRDYLVTEVDYVSLENVYSLTPASVLQSLSWKTRVLPVQVLGRKATSTAFKFRALLRSIHLETGNVDLAKFRTCSFLNDMGVESKLALLPDIDSDPNRRAFPRTLPLHDVDHALHHVMEELRECWKTEMFALFDKQLNTLAKYFSKADSCERFRKHFVYDNPKVEGDARKKSIGKMFETCCPSFVKHRWQYRYEVLTWVIHRAGFLTWLDPTSLSGRGPEDSGDPEYSFSDAEIKCLELLFNDKVDKERLKKETGSSTCKWNGRRLIEFASTGPMPFLQALRQTSMEQNPAALAAIRALRDLGGDAGGVLEGFATAKRMLEGRFKQYTSFLSQSPWNLVALLGYLLPSQDASAEIHKSRTLALKLLKDHDAGRLGNTGDVGQEFFKARGKYRIGLERWGRGIDPYMNQQLFRELVAYSSSLLVMQRLEAKHHLIHVAILFSKCGFVCLLGFQQFCAHLIDRGLKSTRARSKS</sequence>